<evidence type="ECO:0000313" key="2">
    <source>
        <dbReference type="EMBL" id="KZT60678.1"/>
    </source>
</evidence>
<proteinExistence type="predicted"/>
<dbReference type="Proteomes" id="UP000076842">
    <property type="component" value="Unassembled WGS sequence"/>
</dbReference>
<keyword evidence="3" id="KW-1185">Reference proteome</keyword>
<dbReference type="EMBL" id="KV423929">
    <property type="protein sequence ID" value="KZT60678.1"/>
    <property type="molecule type" value="Genomic_DNA"/>
</dbReference>
<accession>A0A165IK53</accession>
<gene>
    <name evidence="2" type="ORF">CALCODRAFT_553581</name>
</gene>
<name>A0A165IK53_9BASI</name>
<feature type="region of interest" description="Disordered" evidence="1">
    <location>
        <begin position="480"/>
        <end position="505"/>
    </location>
</feature>
<dbReference type="InParanoid" id="A0A165IK53"/>
<dbReference type="OrthoDB" id="3266451at2759"/>
<dbReference type="Gene3D" id="3.80.10.10">
    <property type="entry name" value="Ribonuclease Inhibitor"/>
    <property type="match status" value="1"/>
</dbReference>
<organism evidence="2 3">
    <name type="scientific">Calocera cornea HHB12733</name>
    <dbReference type="NCBI Taxonomy" id="1353952"/>
    <lineage>
        <taxon>Eukaryota</taxon>
        <taxon>Fungi</taxon>
        <taxon>Dikarya</taxon>
        <taxon>Basidiomycota</taxon>
        <taxon>Agaricomycotina</taxon>
        <taxon>Dacrymycetes</taxon>
        <taxon>Dacrymycetales</taxon>
        <taxon>Dacrymycetaceae</taxon>
        <taxon>Calocera</taxon>
    </lineage>
</organism>
<reference evidence="2 3" key="1">
    <citation type="journal article" date="2016" name="Mol. Biol. Evol.">
        <title>Comparative Genomics of Early-Diverging Mushroom-Forming Fungi Provides Insights into the Origins of Lignocellulose Decay Capabilities.</title>
        <authorList>
            <person name="Nagy L.G."/>
            <person name="Riley R."/>
            <person name="Tritt A."/>
            <person name="Adam C."/>
            <person name="Daum C."/>
            <person name="Floudas D."/>
            <person name="Sun H."/>
            <person name="Yadav J.S."/>
            <person name="Pangilinan J."/>
            <person name="Larsson K.H."/>
            <person name="Matsuura K."/>
            <person name="Barry K."/>
            <person name="Labutti K."/>
            <person name="Kuo R."/>
            <person name="Ohm R.A."/>
            <person name="Bhattacharya S.S."/>
            <person name="Shirouzu T."/>
            <person name="Yoshinaga Y."/>
            <person name="Martin F.M."/>
            <person name="Grigoriev I.V."/>
            <person name="Hibbett D.S."/>
        </authorList>
    </citation>
    <scope>NUCLEOTIDE SEQUENCE [LARGE SCALE GENOMIC DNA]</scope>
    <source>
        <strain evidence="2 3">HHB12733</strain>
    </source>
</reference>
<evidence type="ECO:0000256" key="1">
    <source>
        <dbReference type="SAM" id="MobiDB-lite"/>
    </source>
</evidence>
<dbReference type="AlphaFoldDB" id="A0A165IK53"/>
<sequence>MDLLVWSVPSEQTEPEPNIFSACTRHPPTFEEEETEDRMKHLTAYINSLRYSLDTAQKALEAEGRALFRLRAKRAPISFVPNDILRHIFILGSDQPLSVHRSRRAGGMHFQETVSQVCFRWRQVAISTAALWTDWELFSPPDPLHSIIDIWLHRSASAPLSLSIDAVRPKAIANQAVYGSVLQRVAERLVSLSIHAHDSTCVNFLSPLGAHLQWLRRITLSCPEQIWRPNGPFDLSNYKNIHLNIPQLTDLHLRHCYKLRRMFSFEHLTELVIINEGVEVVLGESIPLLQTLPPCLSLRRLRLAGYCFQQIHEDDNRSAVYSFPKLEQLELEEEQSPDQYIWLMRCDFPALKRLVLGPGPLGPFQAAGIAAQRAAAKSVFFERLKYVAYLALAYPADGHECTIADLAHTLHLVQEGLLPSLEDLILAFTSGSLQWPLGINRGVERIQRARGVSIVFGMARLTSVGLGGFSVLEIPGSLQRPEARAADREGEDQTMGVNREESELA</sequence>
<dbReference type="STRING" id="1353952.A0A165IK53"/>
<evidence type="ECO:0000313" key="3">
    <source>
        <dbReference type="Proteomes" id="UP000076842"/>
    </source>
</evidence>
<protein>
    <recommendedName>
        <fullName evidence="4">F-box domain-containing protein</fullName>
    </recommendedName>
</protein>
<dbReference type="SUPFAM" id="SSF52047">
    <property type="entry name" value="RNI-like"/>
    <property type="match status" value="1"/>
</dbReference>
<evidence type="ECO:0008006" key="4">
    <source>
        <dbReference type="Google" id="ProtNLM"/>
    </source>
</evidence>
<dbReference type="InterPro" id="IPR032675">
    <property type="entry name" value="LRR_dom_sf"/>
</dbReference>